<dbReference type="PANTHER" id="PTHR22683:SF41">
    <property type="entry name" value="DNA TRANSLOCASE FTSK"/>
    <property type="match status" value="1"/>
</dbReference>
<evidence type="ECO:0000256" key="6">
    <source>
        <dbReference type="ARBA" id="ARBA00022741"/>
    </source>
</evidence>
<dbReference type="SMART" id="SM00843">
    <property type="entry name" value="Ftsk_gamma"/>
    <property type="match status" value="1"/>
</dbReference>
<evidence type="ECO:0000256" key="5">
    <source>
        <dbReference type="ARBA" id="ARBA00022692"/>
    </source>
</evidence>
<keyword evidence="5 16" id="KW-0812">Transmembrane</keyword>
<keyword evidence="10" id="KW-0238">DNA-binding</keyword>
<evidence type="ECO:0000256" key="13">
    <source>
        <dbReference type="ARBA" id="ARBA00025923"/>
    </source>
</evidence>
<dbReference type="SUPFAM" id="SSF46785">
    <property type="entry name" value="Winged helix' DNA-binding domain"/>
    <property type="match status" value="1"/>
</dbReference>
<dbReference type="InterPro" id="IPR025199">
    <property type="entry name" value="FtsK_4TM"/>
</dbReference>
<keyword evidence="12" id="KW-0131">Cell cycle</keyword>
<evidence type="ECO:0000256" key="16">
    <source>
        <dbReference type="SAM" id="Phobius"/>
    </source>
</evidence>
<proteinExistence type="inferred from homology"/>
<dbReference type="Gene3D" id="1.10.10.10">
    <property type="entry name" value="Winged helix-like DNA-binding domain superfamily/Winged helix DNA-binding domain"/>
    <property type="match status" value="1"/>
</dbReference>
<evidence type="ECO:0000256" key="7">
    <source>
        <dbReference type="ARBA" id="ARBA00022829"/>
    </source>
</evidence>
<dbReference type="AlphaFoldDB" id="A0A4R1KBX4"/>
<dbReference type="CDD" id="cd01127">
    <property type="entry name" value="TrwB_TraG_TraD_VirD4"/>
    <property type="match status" value="1"/>
</dbReference>
<dbReference type="Pfam" id="PF09397">
    <property type="entry name" value="FtsK_gamma"/>
    <property type="match status" value="1"/>
</dbReference>
<evidence type="ECO:0000256" key="4">
    <source>
        <dbReference type="ARBA" id="ARBA00022618"/>
    </source>
</evidence>
<comment type="caution">
    <text evidence="18">The sequence shown here is derived from an EMBL/GenBank/DDBJ whole genome shotgun (WGS) entry which is preliminary data.</text>
</comment>
<feature type="transmembrane region" description="Helical" evidence="16">
    <location>
        <begin position="64"/>
        <end position="85"/>
    </location>
</feature>
<dbReference type="Gene3D" id="3.30.980.40">
    <property type="match status" value="1"/>
</dbReference>
<dbReference type="InterPro" id="IPR027417">
    <property type="entry name" value="P-loop_NTPase"/>
</dbReference>
<dbReference type="GO" id="GO:0003677">
    <property type="term" value="F:DNA binding"/>
    <property type="evidence" value="ECO:0007669"/>
    <property type="project" value="UniProtKB-KW"/>
</dbReference>
<reference evidence="18 19" key="1">
    <citation type="submission" date="2019-03" db="EMBL/GenBank/DDBJ databases">
        <title>Genomic Encyclopedia of Type Strains, Phase IV (KMG-IV): sequencing the most valuable type-strain genomes for metagenomic binning, comparative biology and taxonomic classification.</title>
        <authorList>
            <person name="Goeker M."/>
        </authorList>
    </citation>
    <scope>NUCLEOTIDE SEQUENCE [LARGE SCALE GENOMIC DNA]</scope>
    <source>
        <strain evidence="18 19">DSM 24984</strain>
    </source>
</reference>
<keyword evidence="3" id="KW-1003">Cell membrane</keyword>
<dbReference type="InterPro" id="IPR036390">
    <property type="entry name" value="WH_DNA-bd_sf"/>
</dbReference>
<dbReference type="Pfam" id="PF13491">
    <property type="entry name" value="FtsK_4TM"/>
    <property type="match status" value="1"/>
</dbReference>
<dbReference type="GO" id="GO:0005886">
    <property type="term" value="C:plasma membrane"/>
    <property type="evidence" value="ECO:0007669"/>
    <property type="project" value="UniProtKB-SubCell"/>
</dbReference>
<dbReference type="GO" id="GO:0051301">
    <property type="term" value="P:cell division"/>
    <property type="evidence" value="ECO:0007669"/>
    <property type="project" value="UniProtKB-KW"/>
</dbReference>
<evidence type="ECO:0000313" key="18">
    <source>
        <dbReference type="EMBL" id="TCK62012.1"/>
    </source>
</evidence>
<dbReference type="SMART" id="SM00382">
    <property type="entry name" value="AAA"/>
    <property type="match status" value="1"/>
</dbReference>
<feature type="region of interest" description="Disordered" evidence="15">
    <location>
        <begin position="224"/>
        <end position="248"/>
    </location>
</feature>
<protein>
    <submittedName>
        <fullName evidence="18">DNA translocase FtsK</fullName>
    </submittedName>
</protein>
<comment type="subunit">
    <text evidence="13">Homohexamer. Forms a ring that surrounds DNA.</text>
</comment>
<evidence type="ECO:0000256" key="3">
    <source>
        <dbReference type="ARBA" id="ARBA00022475"/>
    </source>
</evidence>
<evidence type="ECO:0000256" key="10">
    <source>
        <dbReference type="ARBA" id="ARBA00023125"/>
    </source>
</evidence>
<dbReference type="RefSeq" id="WP_132871745.1">
    <property type="nucleotide sequence ID" value="NZ_JAJUHT010000002.1"/>
</dbReference>
<evidence type="ECO:0000256" key="2">
    <source>
        <dbReference type="ARBA" id="ARBA00006474"/>
    </source>
</evidence>
<keyword evidence="6 14" id="KW-0547">Nucleotide-binding</keyword>
<organism evidence="18 19">
    <name type="scientific">Seleniivibrio woodruffii</name>
    <dbReference type="NCBI Taxonomy" id="1078050"/>
    <lineage>
        <taxon>Bacteria</taxon>
        <taxon>Pseudomonadati</taxon>
        <taxon>Deferribacterota</taxon>
        <taxon>Deferribacteres</taxon>
        <taxon>Deferribacterales</taxon>
        <taxon>Geovibrionaceae</taxon>
        <taxon>Seleniivibrio</taxon>
    </lineage>
</organism>
<accession>A0A4R1KBX4</accession>
<keyword evidence="19" id="KW-1185">Reference proteome</keyword>
<feature type="transmembrane region" description="Helical" evidence="16">
    <location>
        <begin position="12"/>
        <end position="30"/>
    </location>
</feature>
<dbReference type="InterPro" id="IPR003593">
    <property type="entry name" value="AAA+_ATPase"/>
</dbReference>
<keyword evidence="8 14" id="KW-0067">ATP-binding</keyword>
<dbReference type="PANTHER" id="PTHR22683">
    <property type="entry name" value="SPORULATION PROTEIN RELATED"/>
    <property type="match status" value="1"/>
</dbReference>
<gene>
    <name evidence="18" type="ORF">C8D98_0520</name>
</gene>
<feature type="transmembrane region" description="Helical" evidence="16">
    <location>
        <begin position="149"/>
        <end position="171"/>
    </location>
</feature>
<evidence type="ECO:0000256" key="12">
    <source>
        <dbReference type="ARBA" id="ARBA00023306"/>
    </source>
</evidence>
<keyword evidence="7" id="KW-0159">Chromosome partition</keyword>
<feature type="binding site" evidence="14">
    <location>
        <begin position="449"/>
        <end position="456"/>
    </location>
    <ligand>
        <name>ATP</name>
        <dbReference type="ChEBI" id="CHEBI:30616"/>
    </ligand>
</feature>
<keyword evidence="11 16" id="KW-0472">Membrane</keyword>
<dbReference type="InterPro" id="IPR041027">
    <property type="entry name" value="FtsK_alpha"/>
</dbReference>
<dbReference type="InterPro" id="IPR002543">
    <property type="entry name" value="FtsK_dom"/>
</dbReference>
<dbReference type="Pfam" id="PF01580">
    <property type="entry name" value="FtsK_SpoIIIE"/>
    <property type="match status" value="1"/>
</dbReference>
<sequence>MDIETKNIRADIVFLAILFVTIFSALAIYSHSESDPGYTFIVFSNYEQNVANLFGKTGAYLSDVLATFFGWTTFLLPSVFIWLTYHAHLHRKDKTLKWKRTIFRFILFLILLYLLSTLSGFAGGIDFIFGNKPTGGLWGLFSSDLFSSLVGRVGGVIVCIFLILLTLLALFPRVIIGFIRNGVDIRLPEFGRKETQSRVVETQNEPDYGDFMPVKNMPVDEKSPIGSLNRSVGPEDDGYTPPQKVKMPDAPAVQTIPEVKEDMGNLESIATKPKIKEPFNHITIKEPVMMEQVIGNYTVPLNLLDEPKKDSRAESPEEMKAKGELLLAKLADFGVNGKIREIQPGPVVTQYEFEPAPGVKINKIANLTDDLALAMSALSVRIIAPIPGKSVVGIELPNKYRAMVSLSELMQSKEYTNSPSPLTFAMGKDISGKAYVSDLASMPHLLVAGTTGSGKSVAVNTLICSIIFKSSPDKVKFIMVDPKMVELSVYEDIPHLAAPVVTDPRKAANVLKNVVEEMENRYSALASLKVRNIDSYNMRAENDPELPKMPYLVVIVDEFADLMLVSGKEVEQSIIRIAQMARAVGIHLVLATQRPSVNVITGIIKANMPARLSFRVSSKVDSRTIIDSGGAEVLLGKGDSLFIPPGMSDCTRVHGCFVSDEEVGRIVEHLKSMGRPEYNMDLVREQTIDADDVDDSEMDEKYQEALELVRQKGFASISMIQRYLRIGYNRAARIVEIMEKQGIIAPSDGTSKPRELLIKD</sequence>
<dbReference type="InterPro" id="IPR050206">
    <property type="entry name" value="FtsK/SpoIIIE/SftA"/>
</dbReference>
<dbReference type="InterPro" id="IPR036388">
    <property type="entry name" value="WH-like_DNA-bd_sf"/>
</dbReference>
<evidence type="ECO:0000256" key="14">
    <source>
        <dbReference type="PROSITE-ProRule" id="PRU00289"/>
    </source>
</evidence>
<evidence type="ECO:0000313" key="19">
    <source>
        <dbReference type="Proteomes" id="UP000294614"/>
    </source>
</evidence>
<dbReference type="GO" id="GO:0007059">
    <property type="term" value="P:chromosome segregation"/>
    <property type="evidence" value="ECO:0007669"/>
    <property type="project" value="UniProtKB-KW"/>
</dbReference>
<dbReference type="GO" id="GO:0005524">
    <property type="term" value="F:ATP binding"/>
    <property type="evidence" value="ECO:0007669"/>
    <property type="project" value="UniProtKB-UniRule"/>
</dbReference>
<evidence type="ECO:0000256" key="9">
    <source>
        <dbReference type="ARBA" id="ARBA00022989"/>
    </source>
</evidence>
<keyword evidence="4" id="KW-0132">Cell division</keyword>
<dbReference type="OrthoDB" id="9807790at2"/>
<comment type="subcellular location">
    <subcellularLocation>
        <location evidence="1">Cell membrane</location>
        <topology evidence="1">Multi-pass membrane protein</topology>
    </subcellularLocation>
</comment>
<dbReference type="PROSITE" id="PS50901">
    <property type="entry name" value="FTSK"/>
    <property type="match status" value="1"/>
</dbReference>
<comment type="similarity">
    <text evidence="2">Belongs to the FtsK/SpoIIIE/SftA family.</text>
</comment>
<dbReference type="Gene3D" id="3.40.50.300">
    <property type="entry name" value="P-loop containing nucleotide triphosphate hydrolases"/>
    <property type="match status" value="1"/>
</dbReference>
<dbReference type="InterPro" id="IPR018541">
    <property type="entry name" value="Ftsk_gamma"/>
</dbReference>
<dbReference type="EMBL" id="SMGG01000003">
    <property type="protein sequence ID" value="TCK62012.1"/>
    <property type="molecule type" value="Genomic_DNA"/>
</dbReference>
<feature type="transmembrane region" description="Helical" evidence="16">
    <location>
        <begin position="105"/>
        <end position="129"/>
    </location>
</feature>
<evidence type="ECO:0000256" key="8">
    <source>
        <dbReference type="ARBA" id="ARBA00022840"/>
    </source>
</evidence>
<dbReference type="SUPFAM" id="SSF52540">
    <property type="entry name" value="P-loop containing nucleoside triphosphate hydrolases"/>
    <property type="match status" value="1"/>
</dbReference>
<evidence type="ECO:0000259" key="17">
    <source>
        <dbReference type="PROSITE" id="PS50901"/>
    </source>
</evidence>
<feature type="domain" description="FtsK" evidence="17">
    <location>
        <begin position="431"/>
        <end position="623"/>
    </location>
</feature>
<evidence type="ECO:0000256" key="15">
    <source>
        <dbReference type="SAM" id="MobiDB-lite"/>
    </source>
</evidence>
<keyword evidence="9 16" id="KW-1133">Transmembrane helix</keyword>
<name>A0A4R1KBX4_9BACT</name>
<evidence type="ECO:0000256" key="1">
    <source>
        <dbReference type="ARBA" id="ARBA00004651"/>
    </source>
</evidence>
<evidence type="ECO:0000256" key="11">
    <source>
        <dbReference type="ARBA" id="ARBA00023136"/>
    </source>
</evidence>
<dbReference type="Proteomes" id="UP000294614">
    <property type="component" value="Unassembled WGS sequence"/>
</dbReference>
<dbReference type="Pfam" id="PF17854">
    <property type="entry name" value="FtsK_alpha"/>
    <property type="match status" value="1"/>
</dbReference>